<dbReference type="GO" id="GO:0005524">
    <property type="term" value="F:ATP binding"/>
    <property type="evidence" value="ECO:0007669"/>
    <property type="project" value="UniProtKB-KW"/>
</dbReference>
<keyword evidence="1" id="KW-0547">Nucleotide-binding</keyword>
<keyword evidence="2" id="KW-0067">ATP-binding</keyword>
<evidence type="ECO:0000259" key="4">
    <source>
        <dbReference type="PROSITE" id="PS51194"/>
    </source>
</evidence>
<reference evidence="6" key="1">
    <citation type="submission" date="2016-10" db="EMBL/GenBank/DDBJ databases">
        <authorList>
            <person name="Varghese N."/>
            <person name="Submissions S."/>
        </authorList>
    </citation>
    <scope>NUCLEOTIDE SEQUENCE [LARGE SCALE GENOMIC DNA]</scope>
    <source>
        <strain evidence="6">DSM 26542</strain>
    </source>
</reference>
<keyword evidence="5" id="KW-0347">Helicase</keyword>
<dbReference type="OrthoDB" id="9815222at2"/>
<dbReference type="GO" id="GO:0016887">
    <property type="term" value="F:ATP hydrolysis activity"/>
    <property type="evidence" value="ECO:0007669"/>
    <property type="project" value="TreeGrafter"/>
</dbReference>
<dbReference type="InterPro" id="IPR001650">
    <property type="entry name" value="Helicase_C-like"/>
</dbReference>
<dbReference type="Proteomes" id="UP000243887">
    <property type="component" value="Unassembled WGS sequence"/>
</dbReference>
<sequence>MTAYDLLSEPIKKYIRDQRWSELRPIQSVAILKILQTDKNYILSARTASGKTEAAFLPILSDVDFGEEGVQVLYISPLIALINDQFKRIEELCVNLDVTVTKWHGEAKQSEKNRLIKNPNGVLLITPESIEAMFCNRPHEVSHLFSNLKYVVIDEIHYFDGSNRGVQLNSLLYRIQKHNHNSFRIIGLSATIGDLQSIKNFGGNPENTVVLQDNTPKESTIRFKYFSDNDSSNGLTLDLIKDLYKEVYQNKVLIFPNSRSKVEEVTYKLKRISEKIQGHKHFYSHHSSVDKELRVYIENFAKESYNTPFAIACTSTLELGIDIGSIDKVIQIDSTHNVSSLVQRIGRSGRKEGQKSQVILYNSIPWNLLQSVAIWELYNEKILDKKRSKYNSYDILVHQILSTIRSKNGITIPSLIKNFTDNYSFKDINSDTIKDIVTSLVEKDLIEETERELIISVEGEYLVNNKNFYSVFETEEMYKVLHQNVTIGELPMSHQIAEGESFLLASRIWTIVMVDENSKKIIVAPSKSGNKPRFFGSGGDIDHIIRQKMVSILITKKEYSYLDIESTSELKKLYQEYKVYQLRNEIQDRPLKIGVNKTVFHSFTSTIINRTIKLFLNYNGIDCSLDSNESKMEFPQVITALELYKLFHKFNEDKAHISSYLSEELEQNISYLSFSKWAEFLPENLQVELMLSEQYDIEATLSFLNTINLKENDN</sequence>
<dbReference type="Gene3D" id="3.40.50.300">
    <property type="entry name" value="P-loop containing nucleotide triphosphate hydrolases"/>
    <property type="match status" value="2"/>
</dbReference>
<dbReference type="GO" id="GO:0003677">
    <property type="term" value="F:DNA binding"/>
    <property type="evidence" value="ECO:0007669"/>
    <property type="project" value="TreeGrafter"/>
</dbReference>
<dbReference type="InterPro" id="IPR027417">
    <property type="entry name" value="P-loop_NTPase"/>
</dbReference>
<gene>
    <name evidence="5" type="ORF">SAMN04487893_11593</name>
</gene>
<evidence type="ECO:0000256" key="2">
    <source>
        <dbReference type="ARBA" id="ARBA00022840"/>
    </source>
</evidence>
<dbReference type="InterPro" id="IPR014001">
    <property type="entry name" value="Helicase_ATP-bd"/>
</dbReference>
<keyword evidence="5" id="KW-0378">Hydrolase</keyword>
<organism evidence="5 6">
    <name type="scientific">Myroides guanonis</name>
    <dbReference type="NCBI Taxonomy" id="1150112"/>
    <lineage>
        <taxon>Bacteria</taxon>
        <taxon>Pseudomonadati</taxon>
        <taxon>Bacteroidota</taxon>
        <taxon>Flavobacteriia</taxon>
        <taxon>Flavobacteriales</taxon>
        <taxon>Flavobacteriaceae</taxon>
        <taxon>Myroides</taxon>
    </lineage>
</organism>
<dbReference type="PROSITE" id="PS51194">
    <property type="entry name" value="HELICASE_CTER"/>
    <property type="match status" value="1"/>
</dbReference>
<dbReference type="RefSeq" id="WP_090680702.1">
    <property type="nucleotide sequence ID" value="NZ_FORU01000015.1"/>
</dbReference>
<dbReference type="PANTHER" id="PTHR47962:SF5">
    <property type="entry name" value="ATP-DEPENDENT HELICASE LHR-RELATED"/>
    <property type="match status" value="1"/>
</dbReference>
<dbReference type="SUPFAM" id="SSF52540">
    <property type="entry name" value="P-loop containing nucleoside triphosphate hydrolases"/>
    <property type="match status" value="1"/>
</dbReference>
<dbReference type="InterPro" id="IPR052511">
    <property type="entry name" value="ATP-dep_Helicase"/>
</dbReference>
<evidence type="ECO:0000313" key="6">
    <source>
        <dbReference type="Proteomes" id="UP000243887"/>
    </source>
</evidence>
<protein>
    <submittedName>
        <fullName evidence="5">ATP-dependent helicase Lhr and Lhr-like helicase</fullName>
    </submittedName>
</protein>
<dbReference type="GO" id="GO:0004386">
    <property type="term" value="F:helicase activity"/>
    <property type="evidence" value="ECO:0007669"/>
    <property type="project" value="UniProtKB-KW"/>
</dbReference>
<dbReference type="PROSITE" id="PS51192">
    <property type="entry name" value="HELICASE_ATP_BIND_1"/>
    <property type="match status" value="1"/>
</dbReference>
<dbReference type="PANTHER" id="PTHR47962">
    <property type="entry name" value="ATP-DEPENDENT HELICASE LHR-RELATED-RELATED"/>
    <property type="match status" value="1"/>
</dbReference>
<dbReference type="AlphaFoldDB" id="A0A1I3TZZ7"/>
<dbReference type="SMART" id="SM00490">
    <property type="entry name" value="HELICc"/>
    <property type="match status" value="1"/>
</dbReference>
<feature type="domain" description="Helicase ATP-binding" evidence="3">
    <location>
        <begin position="32"/>
        <end position="210"/>
    </location>
</feature>
<evidence type="ECO:0000313" key="5">
    <source>
        <dbReference type="EMBL" id="SFJ76878.1"/>
    </source>
</evidence>
<name>A0A1I3TZZ7_9FLAO</name>
<dbReference type="Pfam" id="PF00271">
    <property type="entry name" value="Helicase_C"/>
    <property type="match status" value="1"/>
</dbReference>
<dbReference type="InterPro" id="IPR011545">
    <property type="entry name" value="DEAD/DEAH_box_helicase_dom"/>
</dbReference>
<dbReference type="CDD" id="cd17922">
    <property type="entry name" value="DEXHc_LHR-like"/>
    <property type="match status" value="1"/>
</dbReference>
<evidence type="ECO:0000259" key="3">
    <source>
        <dbReference type="PROSITE" id="PS51192"/>
    </source>
</evidence>
<evidence type="ECO:0000256" key="1">
    <source>
        <dbReference type="ARBA" id="ARBA00022741"/>
    </source>
</evidence>
<dbReference type="EMBL" id="FORU01000015">
    <property type="protein sequence ID" value="SFJ76878.1"/>
    <property type="molecule type" value="Genomic_DNA"/>
</dbReference>
<accession>A0A1I3TZZ7</accession>
<feature type="domain" description="Helicase C-terminal" evidence="4">
    <location>
        <begin position="239"/>
        <end position="396"/>
    </location>
</feature>
<dbReference type="STRING" id="1150112.SAMN04487893_11593"/>
<dbReference type="SMART" id="SM00487">
    <property type="entry name" value="DEXDc"/>
    <property type="match status" value="1"/>
</dbReference>
<dbReference type="Pfam" id="PF00270">
    <property type="entry name" value="DEAD"/>
    <property type="match status" value="1"/>
</dbReference>
<proteinExistence type="predicted"/>
<keyword evidence="6" id="KW-1185">Reference proteome</keyword>